<keyword evidence="6" id="KW-0521">NADP</keyword>
<dbReference type="FunFam" id="3.40.50.10260:FF:000004">
    <property type="entry name" value="yjeF N-terminal domain-containing protein 3"/>
    <property type="match status" value="1"/>
</dbReference>
<evidence type="ECO:0000256" key="5">
    <source>
        <dbReference type="ARBA" id="ARBA00022741"/>
    </source>
</evidence>
<dbReference type="EnsemblMetazoa" id="AFUN006292-RA">
    <property type="protein sequence ID" value="AFUN006292-PA"/>
    <property type="gene ID" value="AFUN006292"/>
</dbReference>
<comment type="catalytic activity">
    <reaction evidence="1 10">
        <text>(6R)-NADHX = (6S)-NADHX</text>
        <dbReference type="Rhea" id="RHEA:32215"/>
        <dbReference type="ChEBI" id="CHEBI:64074"/>
        <dbReference type="ChEBI" id="CHEBI:64075"/>
        <dbReference type="EC" id="5.1.99.6"/>
    </reaction>
</comment>
<keyword evidence="9 10" id="KW-0413">Isomerase</keyword>
<protein>
    <recommendedName>
        <fullName evidence="3 10">NAD(P)H-hydrate epimerase</fullName>
        <ecNumber evidence="3 10">5.1.99.6</ecNumber>
    </recommendedName>
    <alternativeName>
        <fullName evidence="10">NAD(P)HX epimerase</fullName>
    </alternativeName>
</protein>
<keyword evidence="4 10" id="KW-0479">Metal-binding</keyword>
<feature type="binding site" evidence="10">
    <location>
        <position position="98"/>
    </location>
    <ligand>
        <name>K(+)</name>
        <dbReference type="ChEBI" id="CHEBI:29103"/>
    </ligand>
</feature>
<feature type="binding site" evidence="10">
    <location>
        <begin position="166"/>
        <end position="172"/>
    </location>
    <ligand>
        <name>(6S)-NADPHX</name>
        <dbReference type="ChEBI" id="CHEBI:64076"/>
    </ligand>
</feature>
<dbReference type="GO" id="GO:0005739">
    <property type="term" value="C:mitochondrion"/>
    <property type="evidence" value="ECO:0007669"/>
    <property type="project" value="TreeGrafter"/>
</dbReference>
<evidence type="ECO:0000256" key="10">
    <source>
        <dbReference type="HAMAP-Rule" id="MF_03159"/>
    </source>
</evidence>
<dbReference type="Pfam" id="PF03853">
    <property type="entry name" value="YjeF_N"/>
    <property type="match status" value="1"/>
</dbReference>
<dbReference type="HAMAP" id="MF_01966">
    <property type="entry name" value="NADHX_epimerase"/>
    <property type="match status" value="1"/>
</dbReference>
<sequence>MLFQLFKQKFALFARIQATSINSNSLRPFSKVQYRGMKYLNQLEAISVDEELFNEYKFSVDQLMELAGLSCAHAIGDAYTSDSLRTNKVLICCGPGNNGGDGLVAARHLSLMNYEPYVYYPKRTDKDLFKNLQHQAECMGITVTADCPAAVWIDAEFGLIVDALFGFSFKPPVRDAFRSIMEVLQKTTVPIVSVDIPSGWDVELGPQTGCDIKPDCLISLTAPKLCAKHLVNAKHYLGGRFVPKKLEEKYSMSLPQYKDRDLFVRLS</sequence>
<feature type="binding site" evidence="10">
    <location>
        <position position="162"/>
    </location>
    <ligand>
        <name>K(+)</name>
        <dbReference type="ChEBI" id="CHEBI:29103"/>
    </ligand>
</feature>
<dbReference type="VEuPathDB" id="VectorBase:AFUN006292"/>
<dbReference type="EC" id="5.1.99.6" evidence="3 10"/>
<keyword evidence="8 10" id="KW-0520">NAD</keyword>
<dbReference type="InterPro" id="IPR036652">
    <property type="entry name" value="YjeF_N_dom_sf"/>
</dbReference>
<dbReference type="GO" id="GO:0052856">
    <property type="term" value="F:NAD(P)HX epimerase activity"/>
    <property type="evidence" value="ECO:0007669"/>
    <property type="project" value="UniProtKB-UniRule"/>
</dbReference>
<comment type="function">
    <text evidence="10">Catalyzes the epimerization of the S- and R-forms of NAD(P)HX, a damaged form of NAD(P)H that is a result of enzymatic or heat-dependent hydration. This is a prerequisite for the S-specific NAD(P)H-hydrate dehydratase to allow the repair of both epimers of NAD(P)HX.</text>
</comment>
<feature type="binding site" evidence="10">
    <location>
        <begin position="97"/>
        <end position="101"/>
    </location>
    <ligand>
        <name>(6S)-NADPHX</name>
        <dbReference type="ChEBI" id="CHEBI:64076"/>
    </ligand>
</feature>
<feature type="binding site" evidence="10">
    <location>
        <position position="195"/>
    </location>
    <ligand>
        <name>(6S)-NADPHX</name>
        <dbReference type="ChEBI" id="CHEBI:64076"/>
    </ligand>
</feature>
<dbReference type="InterPro" id="IPR004443">
    <property type="entry name" value="YjeF_N_dom"/>
</dbReference>
<comment type="similarity">
    <text evidence="10">Belongs to the NnrE/AIBP family.</text>
</comment>
<evidence type="ECO:0000256" key="2">
    <source>
        <dbReference type="ARBA" id="ARBA00000909"/>
    </source>
</evidence>
<keyword evidence="5 10" id="KW-0547">Nucleotide-binding</keyword>
<organism evidence="12">
    <name type="scientific">Anopheles funestus</name>
    <name type="common">African malaria mosquito</name>
    <dbReference type="NCBI Taxonomy" id="62324"/>
    <lineage>
        <taxon>Eukaryota</taxon>
        <taxon>Metazoa</taxon>
        <taxon>Ecdysozoa</taxon>
        <taxon>Arthropoda</taxon>
        <taxon>Hexapoda</taxon>
        <taxon>Insecta</taxon>
        <taxon>Pterygota</taxon>
        <taxon>Neoptera</taxon>
        <taxon>Endopterygota</taxon>
        <taxon>Diptera</taxon>
        <taxon>Nematocera</taxon>
        <taxon>Culicoidea</taxon>
        <taxon>Culicidae</taxon>
        <taxon>Anophelinae</taxon>
        <taxon>Anopheles</taxon>
    </lineage>
</organism>
<comment type="cofactor">
    <cofactor evidence="10">
        <name>K(+)</name>
        <dbReference type="ChEBI" id="CHEBI:29103"/>
    </cofactor>
    <text evidence="10">Binds 1 potassium ion per subunit.</text>
</comment>
<dbReference type="PROSITE" id="PS51385">
    <property type="entry name" value="YJEF_N"/>
    <property type="match status" value="1"/>
</dbReference>
<reference evidence="12" key="1">
    <citation type="submission" date="2020-05" db="UniProtKB">
        <authorList>
            <consortium name="EnsemblMetazoa"/>
        </authorList>
    </citation>
    <scope>IDENTIFICATION</scope>
    <source>
        <strain evidence="12">FUMOZ</strain>
    </source>
</reference>
<dbReference type="GO" id="GO:0046872">
    <property type="term" value="F:metal ion binding"/>
    <property type="evidence" value="ECO:0007669"/>
    <property type="project" value="UniProtKB-KW"/>
</dbReference>
<comment type="caution">
    <text evidence="10">Lacks conserved residue(s) required for the propagation of feature annotation.</text>
</comment>
<evidence type="ECO:0000313" key="12">
    <source>
        <dbReference type="EnsemblMetazoa" id="AFUN006292-PA"/>
    </source>
</evidence>
<evidence type="ECO:0000256" key="8">
    <source>
        <dbReference type="ARBA" id="ARBA00023027"/>
    </source>
</evidence>
<evidence type="ECO:0000256" key="7">
    <source>
        <dbReference type="ARBA" id="ARBA00022958"/>
    </source>
</evidence>
<evidence type="ECO:0000256" key="4">
    <source>
        <dbReference type="ARBA" id="ARBA00022723"/>
    </source>
</evidence>
<dbReference type="PANTHER" id="PTHR13232">
    <property type="entry name" value="NAD(P)H-HYDRATE EPIMERASE"/>
    <property type="match status" value="1"/>
</dbReference>
<feature type="binding site" evidence="10">
    <location>
        <position position="198"/>
    </location>
    <ligand>
        <name>K(+)</name>
        <dbReference type="ChEBI" id="CHEBI:29103"/>
    </ligand>
</feature>
<dbReference type="AlphaFoldDB" id="A0A182RJ76"/>
<proteinExistence type="inferred from homology"/>
<dbReference type="NCBIfam" id="TIGR00197">
    <property type="entry name" value="yjeF_nterm"/>
    <property type="match status" value="1"/>
</dbReference>
<dbReference type="InterPro" id="IPR032976">
    <property type="entry name" value="YJEFN_prot_NAXE-like"/>
</dbReference>
<comment type="catalytic activity">
    <reaction evidence="2 10">
        <text>(6R)-NADPHX = (6S)-NADPHX</text>
        <dbReference type="Rhea" id="RHEA:32227"/>
        <dbReference type="ChEBI" id="CHEBI:64076"/>
        <dbReference type="ChEBI" id="CHEBI:64077"/>
        <dbReference type="EC" id="5.1.99.6"/>
    </reaction>
</comment>
<evidence type="ECO:0000256" key="6">
    <source>
        <dbReference type="ARBA" id="ARBA00022857"/>
    </source>
</evidence>
<evidence type="ECO:0000256" key="3">
    <source>
        <dbReference type="ARBA" id="ARBA00012228"/>
    </source>
</evidence>
<accession>A0A182RJ76</accession>
<evidence type="ECO:0000259" key="11">
    <source>
        <dbReference type="PROSITE" id="PS51385"/>
    </source>
</evidence>
<dbReference type="Gene3D" id="3.40.50.10260">
    <property type="entry name" value="YjeF N-terminal domain"/>
    <property type="match status" value="1"/>
</dbReference>
<evidence type="ECO:0000256" key="9">
    <source>
        <dbReference type="ARBA" id="ARBA00023235"/>
    </source>
</evidence>
<name>A0A182RJ76_ANOFN</name>
<dbReference type="PANTHER" id="PTHR13232:SF10">
    <property type="entry name" value="NAD(P)H-HYDRATE EPIMERASE"/>
    <property type="match status" value="1"/>
</dbReference>
<dbReference type="SUPFAM" id="SSF64153">
    <property type="entry name" value="YjeF N-terminal domain-like"/>
    <property type="match status" value="1"/>
</dbReference>
<evidence type="ECO:0000256" key="1">
    <source>
        <dbReference type="ARBA" id="ARBA00000013"/>
    </source>
</evidence>
<feature type="domain" description="YjeF N-terminal" evidence="11">
    <location>
        <begin position="45"/>
        <end position="254"/>
    </location>
</feature>
<dbReference type="GO" id="GO:0000166">
    <property type="term" value="F:nucleotide binding"/>
    <property type="evidence" value="ECO:0007669"/>
    <property type="project" value="UniProtKB-KW"/>
</dbReference>
<dbReference type="STRING" id="62324.A0A182RJ76"/>
<dbReference type="VEuPathDB" id="VectorBase:AFUN2_009342"/>
<keyword evidence="7 10" id="KW-0630">Potassium</keyword>